<dbReference type="Proteomes" id="UP000027195">
    <property type="component" value="Unassembled WGS sequence"/>
</dbReference>
<feature type="binding site" evidence="12">
    <location>
        <position position="669"/>
    </location>
    <ligand>
        <name>L-glutamate</name>
        <dbReference type="ChEBI" id="CHEBI:29985"/>
    </ligand>
</feature>
<dbReference type="GO" id="GO:0005886">
    <property type="term" value="C:plasma membrane"/>
    <property type="evidence" value="ECO:0007669"/>
    <property type="project" value="TreeGrafter"/>
</dbReference>
<feature type="active site" description="Nucleophile" evidence="11">
    <location>
        <position position="576"/>
    </location>
</feature>
<dbReference type="PANTHER" id="PTHR11686:SF9">
    <property type="entry name" value="RE13973P"/>
    <property type="match status" value="1"/>
</dbReference>
<dbReference type="GO" id="GO:0000324">
    <property type="term" value="C:fungal-type vacuole"/>
    <property type="evidence" value="ECO:0007669"/>
    <property type="project" value="TreeGrafter"/>
</dbReference>
<evidence type="ECO:0000256" key="6">
    <source>
        <dbReference type="ARBA" id="ARBA00022679"/>
    </source>
</evidence>
<dbReference type="FunFam" id="3.60.20.40:FF:000001">
    <property type="entry name" value="Gamma-glutamyltranspeptidase 1"/>
    <property type="match status" value="1"/>
</dbReference>
<dbReference type="FunFam" id="1.10.246.130:FF:000005">
    <property type="entry name" value="Gamma-glutamyltranspeptidase 1, putative"/>
    <property type="match status" value="1"/>
</dbReference>
<comment type="similarity">
    <text evidence="4">Belongs to the gamma-glutamyltransferase family.</text>
</comment>
<evidence type="ECO:0000313" key="15">
    <source>
        <dbReference type="EMBL" id="KDQ10063.1"/>
    </source>
</evidence>
<dbReference type="EC" id="2.3.2.2" evidence="13"/>
<dbReference type="AlphaFoldDB" id="A0A067M2Q0"/>
<comment type="catalytic activity">
    <reaction evidence="2 13">
        <text>glutathione + H2O = L-cysteinylglycine + L-glutamate</text>
        <dbReference type="Rhea" id="RHEA:28807"/>
        <dbReference type="ChEBI" id="CHEBI:15377"/>
        <dbReference type="ChEBI" id="CHEBI:29985"/>
        <dbReference type="ChEBI" id="CHEBI:57925"/>
        <dbReference type="ChEBI" id="CHEBI:61694"/>
        <dbReference type="EC" id="3.4.19.13"/>
    </reaction>
</comment>
<evidence type="ECO:0000256" key="4">
    <source>
        <dbReference type="ARBA" id="ARBA00009381"/>
    </source>
</evidence>
<dbReference type="PRINTS" id="PR01210">
    <property type="entry name" value="GGTRANSPTASE"/>
</dbReference>
<dbReference type="PANTHER" id="PTHR11686">
    <property type="entry name" value="GAMMA GLUTAMYL TRANSPEPTIDASE"/>
    <property type="match status" value="1"/>
</dbReference>
<comment type="function">
    <text evidence="13">Cleaves the gamma-glutamyl peptide bond of glutathione and glutathione conjugates.</text>
</comment>
<evidence type="ECO:0000256" key="7">
    <source>
        <dbReference type="ARBA" id="ARBA00022801"/>
    </source>
</evidence>
<dbReference type="GO" id="GO:0006751">
    <property type="term" value="P:glutathione catabolic process"/>
    <property type="evidence" value="ECO:0007669"/>
    <property type="project" value="UniProtKB-UniRule"/>
</dbReference>
<evidence type="ECO:0000256" key="12">
    <source>
        <dbReference type="PIRSR" id="PIRSR600101-2"/>
    </source>
</evidence>
<evidence type="ECO:0000256" key="1">
    <source>
        <dbReference type="ARBA" id="ARBA00001049"/>
    </source>
</evidence>
<keyword evidence="8" id="KW-0325">Glycoprotein</keyword>
<protein>
    <recommendedName>
        <fullName evidence="13">Glutathione hydrolase</fullName>
        <ecNumber evidence="13">2.3.2.2</ecNumber>
        <ecNumber evidence="13">3.4.19.13</ecNumber>
    </recommendedName>
    <alternativeName>
        <fullName evidence="13">Gamma-glutamyltransferase</fullName>
    </alternativeName>
    <alternativeName>
        <fullName evidence="13">Gamma-glutamyltranspeptidase</fullName>
    </alternativeName>
</protein>
<feature type="compositionally biased region" description="Pro residues" evidence="14">
    <location>
        <begin position="51"/>
        <end position="61"/>
    </location>
</feature>
<gene>
    <name evidence="15" type="ORF">BOTBODRAFT_58281</name>
</gene>
<comment type="pathway">
    <text evidence="3 13">Sulfur metabolism; glutathione metabolism.</text>
</comment>
<keyword evidence="5" id="KW-0645">Protease</keyword>
<dbReference type="FunCoup" id="A0A067M2Q0">
    <property type="interactions" value="101"/>
</dbReference>
<sequence length="766" mass="82807">MDSPSFRAVPNSAHVSYGTITDRQEQEPPRYSSTNHLGLSFHPEPEANDYPFPPPARPRPSLPAHSHARVSFAEQADVVYFVIMDDAAPEYVPLSASNPDFGERASLLSKSSSPDSPRSLSPRSMKGILRKSSEGFPLHSYDPNKPLPRPPPNWGQRLTIIAGVLFATSIFATALLGGPAERRIHRPPRFPGSQSPFDLASPLSSTTSSGSDRNPAYLIKAQSGAVASEHETCSQLGVDLLKAGGSAVDAAIGSTLCTGVLNMFSSGIGGGGFLTVRIPPPPHARTRTAEAFNIDFRETAPVAANSTMFGSDDDADEDKYDPDVSRYGGLSVAVPGEVRGLWEAHQRWGRLDWESVVAPSAKLAREFKVGKELARRLQIEKNSKFIMADPTWRALFAPNGTMVVEGDLISRPNYAKTLEAIGKYGPDAFYTGSIANSISAKVLSAGGILTPADMAAYSVDVTPALIGSYRGRTLYTTHAPTSGPVLLHILNLMERFDLVKEGRTGLNVHRMIEGIKFGFAARTRLGDPKFHNETHIIDEIATKRFAERVAPKITDDATHPLEYYRPLFDIVNDYGTTHISALDHWGMAISITSSVNLVFGSRVLDEETGVLMNDVMDDFSRPGVDNAFGLRSSPYNYPGPNKRPLSSMAPTIMEHTDGTFYAALGASGGSRIFSAVAQALLNLDWGMDVSAAVERARVHDQLIPVEVSVESGMEEGIVRELKGRGHNVTLFDVNMAKSEVQAIVSDREGRITAASDSRKNGVAAGY</sequence>
<evidence type="ECO:0000256" key="5">
    <source>
        <dbReference type="ARBA" id="ARBA00022670"/>
    </source>
</evidence>
<dbReference type="EMBL" id="KL198071">
    <property type="protein sequence ID" value="KDQ10063.1"/>
    <property type="molecule type" value="Genomic_DNA"/>
</dbReference>
<evidence type="ECO:0000256" key="14">
    <source>
        <dbReference type="SAM" id="MobiDB-lite"/>
    </source>
</evidence>
<dbReference type="GO" id="GO:0103068">
    <property type="term" value="F:leukotriene C4 gamma-glutamyl transferase activity"/>
    <property type="evidence" value="ECO:0007669"/>
    <property type="project" value="UniProtKB-EC"/>
</dbReference>
<accession>A0A067M2Q0</accession>
<dbReference type="Gene3D" id="3.60.20.40">
    <property type="match status" value="1"/>
</dbReference>
<keyword evidence="6 13" id="KW-0808">Transferase</keyword>
<dbReference type="InterPro" id="IPR000101">
    <property type="entry name" value="GGT_peptidase"/>
</dbReference>
<dbReference type="OrthoDB" id="1081007at2759"/>
<evidence type="ECO:0000256" key="10">
    <source>
        <dbReference type="ARBA" id="ARBA00047417"/>
    </source>
</evidence>
<evidence type="ECO:0000313" key="16">
    <source>
        <dbReference type="Proteomes" id="UP000027195"/>
    </source>
</evidence>
<name>A0A067M2Q0_BOTB1</name>
<evidence type="ECO:0000256" key="13">
    <source>
        <dbReference type="RuleBase" id="RU368068"/>
    </source>
</evidence>
<feature type="binding site" evidence="12">
    <location>
        <begin position="594"/>
        <end position="596"/>
    </location>
    <ligand>
        <name>L-glutamate</name>
        <dbReference type="ChEBI" id="CHEBI:29985"/>
    </ligand>
</feature>
<dbReference type="InterPro" id="IPR029055">
    <property type="entry name" value="Ntn_hydrolases_N"/>
</dbReference>
<proteinExistence type="inferred from homology"/>
<dbReference type="Pfam" id="PF01019">
    <property type="entry name" value="G_glu_transpept"/>
    <property type="match status" value="1"/>
</dbReference>
<feature type="region of interest" description="Disordered" evidence="14">
    <location>
        <begin position="133"/>
        <end position="152"/>
    </location>
</feature>
<dbReference type="SUPFAM" id="SSF56235">
    <property type="entry name" value="N-terminal nucleophile aminohydrolases (Ntn hydrolases)"/>
    <property type="match status" value="1"/>
</dbReference>
<feature type="binding site" evidence="12">
    <location>
        <position position="297"/>
    </location>
    <ligand>
        <name>L-glutamate</name>
        <dbReference type="ChEBI" id="CHEBI:29985"/>
    </ligand>
</feature>
<keyword evidence="7 13" id="KW-0378">Hydrolase</keyword>
<evidence type="ECO:0000256" key="8">
    <source>
        <dbReference type="ARBA" id="ARBA00023180"/>
    </source>
</evidence>
<dbReference type="Gene3D" id="1.10.246.130">
    <property type="match status" value="1"/>
</dbReference>
<dbReference type="InterPro" id="IPR043138">
    <property type="entry name" value="GGT_lsub"/>
</dbReference>
<feature type="region of interest" description="Disordered" evidence="14">
    <location>
        <begin position="1"/>
        <end position="64"/>
    </location>
</feature>
<evidence type="ECO:0000256" key="2">
    <source>
        <dbReference type="ARBA" id="ARBA00001089"/>
    </source>
</evidence>
<evidence type="ECO:0000256" key="3">
    <source>
        <dbReference type="ARBA" id="ARBA00005115"/>
    </source>
</evidence>
<dbReference type="NCBIfam" id="TIGR00066">
    <property type="entry name" value="g_glut_trans"/>
    <property type="match status" value="1"/>
</dbReference>
<feature type="region of interest" description="Disordered" evidence="14">
    <location>
        <begin position="105"/>
        <end position="125"/>
    </location>
</feature>
<keyword evidence="9 13" id="KW-0012">Acyltransferase</keyword>
<dbReference type="GO" id="GO:0036374">
    <property type="term" value="F:glutathione hydrolase activity"/>
    <property type="evidence" value="ECO:0007669"/>
    <property type="project" value="UniProtKB-UniRule"/>
</dbReference>
<dbReference type="STRING" id="930990.A0A067M2Q0"/>
<reference evidence="16" key="1">
    <citation type="journal article" date="2014" name="Proc. Natl. Acad. Sci. U.S.A.">
        <title>Extensive sampling of basidiomycete genomes demonstrates inadequacy of the white-rot/brown-rot paradigm for wood decay fungi.</title>
        <authorList>
            <person name="Riley R."/>
            <person name="Salamov A.A."/>
            <person name="Brown D.W."/>
            <person name="Nagy L.G."/>
            <person name="Floudas D."/>
            <person name="Held B.W."/>
            <person name="Levasseur A."/>
            <person name="Lombard V."/>
            <person name="Morin E."/>
            <person name="Otillar R."/>
            <person name="Lindquist E.A."/>
            <person name="Sun H."/>
            <person name="LaButti K.M."/>
            <person name="Schmutz J."/>
            <person name="Jabbour D."/>
            <person name="Luo H."/>
            <person name="Baker S.E."/>
            <person name="Pisabarro A.G."/>
            <person name="Walton J.D."/>
            <person name="Blanchette R.A."/>
            <person name="Henrissat B."/>
            <person name="Martin F."/>
            <person name="Cullen D."/>
            <person name="Hibbett D.S."/>
            <person name="Grigoriev I.V."/>
        </authorList>
    </citation>
    <scope>NUCLEOTIDE SEQUENCE [LARGE SCALE GENOMIC DNA]</scope>
    <source>
        <strain evidence="16">FD-172 SS1</strain>
    </source>
</reference>
<feature type="compositionally biased region" description="Low complexity" evidence="14">
    <location>
        <begin position="105"/>
        <end position="124"/>
    </location>
</feature>
<evidence type="ECO:0000256" key="11">
    <source>
        <dbReference type="PIRSR" id="PIRSR600101-1"/>
    </source>
</evidence>
<comment type="catalytic activity">
    <reaction evidence="1 13">
        <text>an S-substituted glutathione + H2O = an S-substituted L-cysteinylglycine + L-glutamate</text>
        <dbReference type="Rhea" id="RHEA:59468"/>
        <dbReference type="ChEBI" id="CHEBI:15377"/>
        <dbReference type="ChEBI" id="CHEBI:29985"/>
        <dbReference type="ChEBI" id="CHEBI:90779"/>
        <dbReference type="ChEBI" id="CHEBI:143103"/>
        <dbReference type="EC" id="3.4.19.13"/>
    </reaction>
</comment>
<feature type="region of interest" description="Disordered" evidence="14">
    <location>
        <begin position="182"/>
        <end position="214"/>
    </location>
</feature>
<feature type="binding site" evidence="12">
    <location>
        <begin position="646"/>
        <end position="647"/>
    </location>
    <ligand>
        <name>L-glutamate</name>
        <dbReference type="ChEBI" id="CHEBI:29985"/>
    </ligand>
</feature>
<dbReference type="InterPro" id="IPR043137">
    <property type="entry name" value="GGT_ssub_C"/>
</dbReference>
<feature type="compositionally biased region" description="Low complexity" evidence="14">
    <location>
        <begin position="201"/>
        <end position="211"/>
    </location>
</feature>
<feature type="binding site" evidence="12">
    <location>
        <position position="618"/>
    </location>
    <ligand>
        <name>L-glutamate</name>
        <dbReference type="ChEBI" id="CHEBI:29985"/>
    </ligand>
</feature>
<dbReference type="InParanoid" id="A0A067M2Q0"/>
<dbReference type="EC" id="3.4.19.13" evidence="13"/>
<dbReference type="HOGENOM" id="CLU_014813_4_0_1"/>
<dbReference type="GO" id="GO:0006508">
    <property type="term" value="P:proteolysis"/>
    <property type="evidence" value="ECO:0007669"/>
    <property type="project" value="UniProtKB-KW"/>
</dbReference>
<evidence type="ECO:0000256" key="9">
    <source>
        <dbReference type="ARBA" id="ARBA00023315"/>
    </source>
</evidence>
<keyword evidence="16" id="KW-1185">Reference proteome</keyword>
<organism evidence="15 16">
    <name type="scientific">Botryobasidium botryosum (strain FD-172 SS1)</name>
    <dbReference type="NCBI Taxonomy" id="930990"/>
    <lineage>
        <taxon>Eukaryota</taxon>
        <taxon>Fungi</taxon>
        <taxon>Dikarya</taxon>
        <taxon>Basidiomycota</taxon>
        <taxon>Agaricomycotina</taxon>
        <taxon>Agaricomycetes</taxon>
        <taxon>Cantharellales</taxon>
        <taxon>Botryobasidiaceae</taxon>
        <taxon>Botryobasidium</taxon>
    </lineage>
</organism>
<comment type="catalytic activity">
    <reaction evidence="10 13">
        <text>an N-terminal (5-L-glutamyl)-[peptide] + an alpha-amino acid = 5-L-glutamyl amino acid + an N-terminal L-alpha-aminoacyl-[peptide]</text>
        <dbReference type="Rhea" id="RHEA:23904"/>
        <dbReference type="Rhea" id="RHEA-COMP:9780"/>
        <dbReference type="Rhea" id="RHEA-COMP:9795"/>
        <dbReference type="ChEBI" id="CHEBI:77644"/>
        <dbReference type="ChEBI" id="CHEBI:78597"/>
        <dbReference type="ChEBI" id="CHEBI:78599"/>
        <dbReference type="ChEBI" id="CHEBI:78608"/>
        <dbReference type="EC" id="2.3.2.2"/>
    </reaction>
</comment>